<evidence type="ECO:0000256" key="1">
    <source>
        <dbReference type="ARBA" id="ARBA00004162"/>
    </source>
</evidence>
<accession>A0A6P3YBY2</accession>
<keyword evidence="6" id="KW-1133">Transmembrane helix</keyword>
<sequence>MRRILASLVLATTLIACAADCQPGLNGRQDWYRCEGLTNLQLRIPAGAVGIDIRNSSIATIPSDAFSQYGATLEELNITGCGVEEVQPNAFRGLIKLRVLGLVDNKIRALDASWLDDLPRLSALVVWRNRISTIDPRLYDSLPNLQFWDIAHNELVDCLSPESLRKLTKLRRIYIAGNPWSYRCRASMTWYLGSNHIRFVQNWGPADLLIEECLAHEPNAASDDAALNGCVERNTISADTLPYLTSMVRDLMRKVTELQADVAALKKAG</sequence>
<dbReference type="PANTHER" id="PTHR46473">
    <property type="entry name" value="GH08155P"/>
    <property type="match status" value="1"/>
</dbReference>
<dbReference type="PANTHER" id="PTHR46473:SF10">
    <property type="entry name" value="LD45603P-RELATED"/>
    <property type="match status" value="1"/>
</dbReference>
<dbReference type="RefSeq" id="XP_014487913.1">
    <property type="nucleotide sequence ID" value="XM_014632427.1"/>
</dbReference>
<organism evidence="12 13">
    <name type="scientific">Dinoponera quadriceps</name>
    <name type="common">South American ant</name>
    <dbReference type="NCBI Taxonomy" id="609295"/>
    <lineage>
        <taxon>Eukaryota</taxon>
        <taxon>Metazoa</taxon>
        <taxon>Ecdysozoa</taxon>
        <taxon>Arthropoda</taxon>
        <taxon>Hexapoda</taxon>
        <taxon>Insecta</taxon>
        <taxon>Pterygota</taxon>
        <taxon>Neoptera</taxon>
        <taxon>Endopterygota</taxon>
        <taxon>Hymenoptera</taxon>
        <taxon>Apocrita</taxon>
        <taxon>Aculeata</taxon>
        <taxon>Formicoidea</taxon>
        <taxon>Formicidae</taxon>
        <taxon>Ponerinae</taxon>
        <taxon>Ponerini</taxon>
        <taxon>Dinoponera</taxon>
    </lineage>
</organism>
<keyword evidence="5 11" id="KW-0732">Signal</keyword>
<protein>
    <submittedName>
        <fullName evidence="13">Toll-like receptor 13</fullName>
    </submittedName>
</protein>
<evidence type="ECO:0000256" key="6">
    <source>
        <dbReference type="ARBA" id="ARBA00022989"/>
    </source>
</evidence>
<evidence type="ECO:0000256" key="5">
    <source>
        <dbReference type="ARBA" id="ARBA00022729"/>
    </source>
</evidence>
<keyword evidence="2" id="KW-0813">Transport</keyword>
<dbReference type="Gene3D" id="3.80.10.10">
    <property type="entry name" value="Ribonuclease Inhibitor"/>
    <property type="match status" value="1"/>
</dbReference>
<keyword evidence="12" id="KW-1185">Reference proteome</keyword>
<evidence type="ECO:0000256" key="7">
    <source>
        <dbReference type="ARBA" id="ARBA00023065"/>
    </source>
</evidence>
<keyword evidence="9" id="KW-1015">Disulfide bond</keyword>
<dbReference type="GeneID" id="106751528"/>
<dbReference type="GO" id="GO:0005886">
    <property type="term" value="C:plasma membrane"/>
    <property type="evidence" value="ECO:0007669"/>
    <property type="project" value="UniProtKB-SubCell"/>
</dbReference>
<keyword evidence="7" id="KW-0406">Ion transport</keyword>
<gene>
    <name evidence="13" type="primary">LOC106751528</name>
</gene>
<comment type="subcellular location">
    <subcellularLocation>
        <location evidence="1">Cell membrane</location>
        <topology evidence="1">Single-pass membrane protein</topology>
    </subcellularLocation>
</comment>
<dbReference type="Proteomes" id="UP000515204">
    <property type="component" value="Unplaced"/>
</dbReference>
<keyword evidence="10" id="KW-0407">Ion channel</keyword>
<dbReference type="InterPro" id="IPR001611">
    <property type="entry name" value="Leu-rich_rpt"/>
</dbReference>
<dbReference type="PROSITE" id="PS51257">
    <property type="entry name" value="PROKAR_LIPOPROTEIN"/>
    <property type="match status" value="1"/>
</dbReference>
<evidence type="ECO:0000256" key="4">
    <source>
        <dbReference type="ARBA" id="ARBA00022692"/>
    </source>
</evidence>
<evidence type="ECO:0000313" key="12">
    <source>
        <dbReference type="Proteomes" id="UP000515204"/>
    </source>
</evidence>
<dbReference type="InterPro" id="IPR032675">
    <property type="entry name" value="LRR_dom_sf"/>
</dbReference>
<evidence type="ECO:0000256" key="9">
    <source>
        <dbReference type="ARBA" id="ARBA00023157"/>
    </source>
</evidence>
<evidence type="ECO:0000256" key="11">
    <source>
        <dbReference type="SAM" id="SignalP"/>
    </source>
</evidence>
<proteinExistence type="predicted"/>
<evidence type="ECO:0000313" key="13">
    <source>
        <dbReference type="RefSeq" id="XP_014487913.1"/>
    </source>
</evidence>
<evidence type="ECO:0000256" key="10">
    <source>
        <dbReference type="ARBA" id="ARBA00023303"/>
    </source>
</evidence>
<evidence type="ECO:0000256" key="2">
    <source>
        <dbReference type="ARBA" id="ARBA00022448"/>
    </source>
</evidence>
<dbReference type="AlphaFoldDB" id="A0A6P3YBY2"/>
<keyword evidence="3" id="KW-1003">Cell membrane</keyword>
<evidence type="ECO:0000256" key="8">
    <source>
        <dbReference type="ARBA" id="ARBA00023136"/>
    </source>
</evidence>
<name>A0A6P3YBY2_DINQU</name>
<dbReference type="SUPFAM" id="SSF52058">
    <property type="entry name" value="L domain-like"/>
    <property type="match status" value="1"/>
</dbReference>
<feature type="chain" id="PRO_5028130747" evidence="11">
    <location>
        <begin position="20"/>
        <end position="269"/>
    </location>
</feature>
<dbReference type="GO" id="GO:0034220">
    <property type="term" value="P:monoatomic ion transmembrane transport"/>
    <property type="evidence" value="ECO:0007669"/>
    <property type="project" value="UniProtKB-KW"/>
</dbReference>
<evidence type="ECO:0000256" key="3">
    <source>
        <dbReference type="ARBA" id="ARBA00022475"/>
    </source>
</evidence>
<reference evidence="13" key="1">
    <citation type="submission" date="2025-08" db="UniProtKB">
        <authorList>
            <consortium name="RefSeq"/>
        </authorList>
    </citation>
    <scope>IDENTIFICATION</scope>
</reference>
<keyword evidence="8" id="KW-0472">Membrane</keyword>
<dbReference type="InterPro" id="IPR051432">
    <property type="entry name" value="KCNMA1_auxiliary"/>
</dbReference>
<dbReference type="KEGG" id="dqu:106751528"/>
<feature type="signal peptide" evidence="11">
    <location>
        <begin position="1"/>
        <end position="19"/>
    </location>
</feature>
<dbReference type="Pfam" id="PF13855">
    <property type="entry name" value="LRR_8"/>
    <property type="match status" value="1"/>
</dbReference>
<dbReference type="OrthoDB" id="676979at2759"/>
<keyword evidence="4" id="KW-0812">Transmembrane</keyword>